<dbReference type="EMBL" id="BRYB01006660">
    <property type="protein sequence ID" value="GMI54502.1"/>
    <property type="molecule type" value="Genomic_DNA"/>
</dbReference>
<feature type="compositionally biased region" description="Polar residues" evidence="9">
    <location>
        <begin position="1494"/>
        <end position="1504"/>
    </location>
</feature>
<reference evidence="13 14" key="1">
    <citation type="journal article" date="2023" name="Commun. Biol.">
        <title>Genome analysis of Parmales, the sister group of diatoms, reveals the evolutionary specialization of diatoms from phago-mixotrophs to photoautotrophs.</title>
        <authorList>
            <person name="Ban H."/>
            <person name="Sato S."/>
            <person name="Yoshikawa S."/>
            <person name="Yamada K."/>
            <person name="Nakamura Y."/>
            <person name="Ichinomiya M."/>
            <person name="Sato N."/>
            <person name="Blanc-Mathieu R."/>
            <person name="Endo H."/>
            <person name="Kuwata A."/>
            <person name="Ogata H."/>
        </authorList>
    </citation>
    <scope>NUCLEOTIDE SEQUENCE [LARGE SCALE GENOMIC DNA]</scope>
</reference>
<keyword evidence="7 10" id="KW-0472">Membrane</keyword>
<feature type="compositionally biased region" description="Polar residues" evidence="9">
    <location>
        <begin position="1398"/>
        <end position="1412"/>
    </location>
</feature>
<feature type="compositionally biased region" description="Low complexity" evidence="9">
    <location>
        <begin position="1445"/>
        <end position="1455"/>
    </location>
</feature>
<dbReference type="SUPFAM" id="SSF55073">
    <property type="entry name" value="Nucleotide cyclase"/>
    <property type="match status" value="2"/>
</dbReference>
<dbReference type="InterPro" id="IPR011009">
    <property type="entry name" value="Kinase-like_dom_sf"/>
</dbReference>
<organism evidence="13 14">
    <name type="scientific">Tetraparma gracilis</name>
    <dbReference type="NCBI Taxonomy" id="2962635"/>
    <lineage>
        <taxon>Eukaryota</taxon>
        <taxon>Sar</taxon>
        <taxon>Stramenopiles</taxon>
        <taxon>Ochrophyta</taxon>
        <taxon>Bolidophyceae</taxon>
        <taxon>Parmales</taxon>
        <taxon>Triparmaceae</taxon>
        <taxon>Tetraparma</taxon>
    </lineage>
</organism>
<feature type="domain" description="Protein kinase" evidence="11">
    <location>
        <begin position="1033"/>
        <end position="1330"/>
    </location>
</feature>
<evidence type="ECO:0000256" key="8">
    <source>
        <dbReference type="ARBA" id="ARBA00023177"/>
    </source>
</evidence>
<dbReference type="Proteomes" id="UP001165060">
    <property type="component" value="Unassembled WGS sequence"/>
</dbReference>
<feature type="compositionally biased region" description="Gly residues" evidence="9">
    <location>
        <begin position="1473"/>
        <end position="1483"/>
    </location>
</feature>
<dbReference type="SUPFAM" id="SSF111352">
    <property type="entry name" value="Ammonium transporter"/>
    <property type="match status" value="1"/>
</dbReference>
<evidence type="ECO:0000256" key="6">
    <source>
        <dbReference type="ARBA" id="ARBA00022989"/>
    </source>
</evidence>
<evidence type="ECO:0000256" key="1">
    <source>
        <dbReference type="ARBA" id="ARBA00004141"/>
    </source>
</evidence>
<evidence type="ECO:0000313" key="13">
    <source>
        <dbReference type="EMBL" id="GMI54502.1"/>
    </source>
</evidence>
<evidence type="ECO:0000256" key="3">
    <source>
        <dbReference type="ARBA" id="ARBA00005887"/>
    </source>
</evidence>
<dbReference type="SMART" id="SM00220">
    <property type="entry name" value="S_TKc"/>
    <property type="match status" value="1"/>
</dbReference>
<dbReference type="PROSITE" id="PS50011">
    <property type="entry name" value="PROTEIN_KINASE_DOM"/>
    <property type="match status" value="1"/>
</dbReference>
<comment type="subcellular location">
    <subcellularLocation>
        <location evidence="1">Membrane</location>
        <topology evidence="1">Multi-pass membrane protein</topology>
    </subcellularLocation>
    <subcellularLocation>
        <location evidence="2">Membrane</location>
        <topology evidence="2">Single-pass membrane protein</topology>
    </subcellularLocation>
</comment>
<evidence type="ECO:0000259" key="11">
    <source>
        <dbReference type="PROSITE" id="PS50011"/>
    </source>
</evidence>
<feature type="region of interest" description="Disordered" evidence="9">
    <location>
        <begin position="582"/>
        <end position="624"/>
    </location>
</feature>
<feature type="transmembrane region" description="Helical" evidence="10">
    <location>
        <begin position="168"/>
        <end position="189"/>
    </location>
</feature>
<dbReference type="SUPFAM" id="SSF56112">
    <property type="entry name" value="Protein kinase-like (PK-like)"/>
    <property type="match status" value="1"/>
</dbReference>
<dbReference type="Pfam" id="PF00211">
    <property type="entry name" value="Guanylate_cyc"/>
    <property type="match status" value="1"/>
</dbReference>
<evidence type="ECO:0008006" key="15">
    <source>
        <dbReference type="Google" id="ProtNLM"/>
    </source>
</evidence>
<dbReference type="Pfam" id="PF07714">
    <property type="entry name" value="PK_Tyr_Ser-Thr"/>
    <property type="match status" value="1"/>
</dbReference>
<feature type="transmembrane region" description="Helical" evidence="10">
    <location>
        <begin position="274"/>
        <end position="297"/>
    </location>
</feature>
<dbReference type="PANTHER" id="PTHR11730">
    <property type="entry name" value="AMMONIUM TRANSPORTER"/>
    <property type="match status" value="1"/>
</dbReference>
<evidence type="ECO:0000256" key="2">
    <source>
        <dbReference type="ARBA" id="ARBA00004167"/>
    </source>
</evidence>
<feature type="compositionally biased region" description="Basic residues" evidence="9">
    <location>
        <begin position="589"/>
        <end position="600"/>
    </location>
</feature>
<feature type="transmembrane region" description="Helical" evidence="10">
    <location>
        <begin position="333"/>
        <end position="353"/>
    </location>
</feature>
<dbReference type="Gene3D" id="1.10.510.10">
    <property type="entry name" value="Transferase(Phosphotransferase) domain 1"/>
    <property type="match status" value="1"/>
</dbReference>
<dbReference type="Pfam" id="PF00909">
    <property type="entry name" value="Ammonium_transp"/>
    <property type="match status" value="1"/>
</dbReference>
<feature type="transmembrane region" description="Helical" evidence="10">
    <location>
        <begin position="48"/>
        <end position="69"/>
    </location>
</feature>
<dbReference type="PROSITE" id="PS50125">
    <property type="entry name" value="GUANYLATE_CYCLASE_2"/>
    <property type="match status" value="1"/>
</dbReference>
<evidence type="ECO:0000256" key="5">
    <source>
        <dbReference type="ARBA" id="ARBA00022692"/>
    </source>
</evidence>
<feature type="region of interest" description="Disordered" evidence="9">
    <location>
        <begin position="1344"/>
        <end position="1412"/>
    </location>
</feature>
<dbReference type="PANTHER" id="PTHR11730:SF6">
    <property type="entry name" value="AMMONIUM TRANSPORTER"/>
    <property type="match status" value="1"/>
</dbReference>
<feature type="transmembrane region" description="Helical" evidence="10">
    <location>
        <begin position="81"/>
        <end position="103"/>
    </location>
</feature>
<sequence length="1504" mass="162323">MSKSATSECPSLMEKIMSGNITLSDSEDHLDGCLDETVLDMSEMLDNAWVLICAFLVFFMQVGFALLEVGSVQAKNAKSILIKNLLDGAVGTVAWWMFGWGIAFGGQTTGDDTAVAGNLVELFVTNDRIENITDVRMGWAYWFFQWTFATTAATIVSGSMAERCDSSAYLYFSFVMTGFIYPVPVHWIWTPTGWLADLGYVDFAGCGPVHMIGGVCGLIGATMLGPRTGRFNNEGLPNPMPGHNLVLATIGCMFLWFGWFGFNGGSTFGLTGGRHIIVAQTCVHTTISASLGGITTYMAEAYMTGTKDLPPLLNGVLAGLVSITASANNVDSWSAAVIGIVGSLVYSGVSRIVINNQIDDPLDAFALHGGCGAWGAIAVGIFSNGSHGNSVKGLLYGDGNQILVQFLGVAVILIWAVGTSFATFTAINWFLNYFFGTGMRVSTRVEKIGMDEAKHGGSAYPDFAKKLGPPVQDVCIVNTSIEGAMELYAYDASLTNHCQGLHDAVIRTALEQHTGYEISNDGDSFQLAFHTVADALNFCIDVQIEMLQTQWPQELLAHPSAAIALQKDMQVIKDVDKANQSFAGMSPSKARKTARKSKKKERLEKENASGSKSASRMMGKKGNDEGLRRVFGGLRVKMALDFGYCDHSVHEVSGRYTYSGGPITNSKAILATIQSGGQIVASSRIRENLKGFESSLRDNCLIDLGTHVVPSCELPQPLVQYLPIALKDRELLPLKTVRKISPAYTDAPDAMVPEGVPLPPVTLAFTYITDKAKLKSLRSSVKQRVMFCYNAVIRQFMVDHDGYECNEDNGEFMVAFKSPVRACYWAIAVHISFLKMDWSKEPKAVSDALKELGSLLGIGIHSGIPEAIRPHALTGRADYFGSFVNLAARVGQECEEGDVFLSSSAFQNLPAEHNLKVDVGEKVNLRGIQDKVQLYELLVPEDANVEAKDHEYAKWKKFEVDSEQKSGGKGLFKGKKDKGDADAGTSQNGSVMPESGVPGKELVGEDAVVANVFSDAQDKNLGAWRIDPGEVDLESGFYIASGAFGDVRTGTFRGTMVAIKTLKRERVDEQSLERFKQELILCRDLRHPNIMQILGGCWDSADALMLVAEFCEKGSLGKLLRREGGGHKLLSTKIRWISEIAKAMCYLHGFRPPIMHRDLKADNVLVNQALQVKLCDFGESRQAKSEGTMTTVGSPFWMAPEVFMGMHYGPGCDVYSFSIVMLEIAYNGDINSIFAETDGDAAETPPSKTPFSVTPGSTMQRKATEAKQAPTKKIGLAVAHQVTNGWRPRLSKTLAKKSPTYTNIVRACWDQDHKKRPSFPKILQEITKLMRNVDIANDCEVVTATSGSSDGSGDSSSLTSTTDGTPNSTVTTTDFSSVGSPGGSFSNRNGSRARGFTPPTNEGGTGLSSISEQEVAEFRQARRLSAADKMQIEGELNRLSEGGQSSSASSSNFNSYDPLAGPQPGQVNDDSSSGGGSAAGSGLGTLRSQEESDASSGNGANNYN</sequence>
<feature type="region of interest" description="Disordered" evidence="9">
    <location>
        <begin position="1438"/>
        <end position="1504"/>
    </location>
</feature>
<protein>
    <recommendedName>
        <fullName evidence="15">Guanylate cyclase</fullName>
    </recommendedName>
</protein>
<feature type="compositionally biased region" description="Low complexity" evidence="9">
    <location>
        <begin position="1375"/>
        <end position="1386"/>
    </location>
</feature>
<evidence type="ECO:0000256" key="4">
    <source>
        <dbReference type="ARBA" id="ARBA00022448"/>
    </source>
</evidence>
<keyword evidence="5 10" id="KW-0812">Transmembrane</keyword>
<feature type="transmembrane region" description="Helical" evidence="10">
    <location>
        <begin position="245"/>
        <end position="262"/>
    </location>
</feature>
<gene>
    <name evidence="13" type="ORF">TeGR_g10526</name>
</gene>
<name>A0ABQ6NCR6_9STRA</name>
<evidence type="ECO:0000259" key="12">
    <source>
        <dbReference type="PROSITE" id="PS50125"/>
    </source>
</evidence>
<dbReference type="InterPro" id="IPR001054">
    <property type="entry name" value="A/G_cyclase"/>
</dbReference>
<accession>A0ABQ6NCR6</accession>
<dbReference type="InterPro" id="IPR008271">
    <property type="entry name" value="Ser/Thr_kinase_AS"/>
</dbReference>
<comment type="caution">
    <text evidence="13">The sequence shown here is derived from an EMBL/GenBank/DDBJ whole genome shotgun (WGS) entry which is preliminary data.</text>
</comment>
<dbReference type="InterPro" id="IPR000719">
    <property type="entry name" value="Prot_kinase_dom"/>
</dbReference>
<dbReference type="Gene3D" id="1.10.3430.10">
    <property type="entry name" value="Ammonium transporter AmtB like domains"/>
    <property type="match status" value="1"/>
</dbReference>
<feature type="compositionally biased region" description="Low complexity" evidence="9">
    <location>
        <begin position="1345"/>
        <end position="1365"/>
    </location>
</feature>
<dbReference type="Gene3D" id="3.30.200.20">
    <property type="entry name" value="Phosphorylase Kinase, domain 1"/>
    <property type="match status" value="1"/>
</dbReference>
<feature type="domain" description="Guanylate cyclase" evidence="12">
    <location>
        <begin position="762"/>
        <end position="891"/>
    </location>
</feature>
<proteinExistence type="inferred from homology"/>
<evidence type="ECO:0000313" key="14">
    <source>
        <dbReference type="Proteomes" id="UP001165060"/>
    </source>
</evidence>
<keyword evidence="4" id="KW-0813">Transport</keyword>
<dbReference type="Gene3D" id="3.30.70.1230">
    <property type="entry name" value="Nucleotide cyclase"/>
    <property type="match status" value="2"/>
</dbReference>
<feature type="compositionally biased region" description="Polar residues" evidence="9">
    <location>
        <begin position="1249"/>
        <end position="1258"/>
    </location>
</feature>
<keyword evidence="6 10" id="KW-1133">Transmembrane helix</keyword>
<evidence type="ECO:0000256" key="10">
    <source>
        <dbReference type="SAM" id="Phobius"/>
    </source>
</evidence>
<keyword evidence="8" id="KW-0924">Ammonia transport</keyword>
<evidence type="ECO:0000256" key="9">
    <source>
        <dbReference type="SAM" id="MobiDB-lite"/>
    </source>
</evidence>
<feature type="transmembrane region" description="Helical" evidence="10">
    <location>
        <begin position="139"/>
        <end position="156"/>
    </location>
</feature>
<evidence type="ECO:0000256" key="7">
    <source>
        <dbReference type="ARBA" id="ARBA00023136"/>
    </source>
</evidence>
<feature type="transmembrane region" description="Helical" evidence="10">
    <location>
        <begin position="402"/>
        <end position="431"/>
    </location>
</feature>
<dbReference type="InterPro" id="IPR029787">
    <property type="entry name" value="Nucleotide_cyclase"/>
</dbReference>
<feature type="region of interest" description="Disordered" evidence="9">
    <location>
        <begin position="964"/>
        <end position="997"/>
    </location>
</feature>
<keyword evidence="14" id="KW-1185">Reference proteome</keyword>
<comment type="similarity">
    <text evidence="3">Belongs to the ammonia transporter channel (TC 1.A.11.2) family.</text>
</comment>
<feature type="transmembrane region" description="Helical" evidence="10">
    <location>
        <begin position="365"/>
        <end position="382"/>
    </location>
</feature>
<dbReference type="InterPro" id="IPR001905">
    <property type="entry name" value="Ammonium_transpt"/>
</dbReference>
<dbReference type="PROSITE" id="PS00108">
    <property type="entry name" value="PROTEIN_KINASE_ST"/>
    <property type="match status" value="1"/>
</dbReference>
<dbReference type="InterPro" id="IPR024041">
    <property type="entry name" value="NH4_transpt_AmtB-like_dom"/>
</dbReference>
<dbReference type="InterPro" id="IPR001245">
    <property type="entry name" value="Ser-Thr/Tyr_kinase_cat_dom"/>
</dbReference>
<dbReference type="InterPro" id="IPR029020">
    <property type="entry name" value="Ammonium/urea_transptr"/>
</dbReference>
<feature type="transmembrane region" description="Helical" evidence="10">
    <location>
        <begin position="201"/>
        <end position="224"/>
    </location>
</feature>
<feature type="region of interest" description="Disordered" evidence="9">
    <location>
        <begin position="1239"/>
        <end position="1258"/>
    </location>
</feature>
<dbReference type="NCBIfam" id="TIGR00836">
    <property type="entry name" value="amt"/>
    <property type="match status" value="1"/>
</dbReference>